<dbReference type="EMBL" id="CP014672">
    <property type="protein sequence ID" value="ANW98929.1"/>
    <property type="molecule type" value="Genomic_DNA"/>
</dbReference>
<keyword evidence="3 9" id="KW-0645">Protease</keyword>
<evidence type="ECO:0000256" key="3">
    <source>
        <dbReference type="ARBA" id="ARBA00022670"/>
    </source>
</evidence>
<name>A0A1B1YDT7_THEST</name>
<proteinExistence type="inferred from homology"/>
<comment type="subcellular location">
    <subcellularLocation>
        <location evidence="9">Cell membrane</location>
        <topology evidence="9">Multi-pass membrane protein</topology>
    </subcellularLocation>
</comment>
<comment type="caution">
    <text evidence="9">Lacks conserved residue(s) required for the propagation of feature annotation.</text>
</comment>
<keyword evidence="7 9" id="KW-1133">Transmembrane helix</keyword>
<feature type="active site" evidence="9">
    <location>
        <position position="109"/>
    </location>
</feature>
<evidence type="ECO:0000256" key="4">
    <source>
        <dbReference type="ARBA" id="ARBA00022692"/>
    </source>
</evidence>
<feature type="transmembrane region" description="Helical" evidence="9">
    <location>
        <begin position="83"/>
        <end position="103"/>
    </location>
</feature>
<dbReference type="NCBIfam" id="TIGR00077">
    <property type="entry name" value="lspA"/>
    <property type="match status" value="1"/>
</dbReference>
<dbReference type="Pfam" id="PF01252">
    <property type="entry name" value="Peptidase_A8"/>
    <property type="match status" value="1"/>
</dbReference>
<keyword evidence="8 9" id="KW-0472">Membrane</keyword>
<dbReference type="RefSeq" id="WP_015359264.1">
    <property type="nucleotide sequence ID" value="NZ_CP014672.1"/>
</dbReference>
<comment type="pathway">
    <text evidence="9">Protein modification; lipoprotein biosynthesis (signal peptide cleavage).</text>
</comment>
<keyword evidence="5 9" id="KW-0064">Aspartyl protease</keyword>
<evidence type="ECO:0000313" key="12">
    <source>
        <dbReference type="Proteomes" id="UP000092971"/>
    </source>
</evidence>
<evidence type="ECO:0000256" key="5">
    <source>
        <dbReference type="ARBA" id="ARBA00022750"/>
    </source>
</evidence>
<keyword evidence="2 9" id="KW-1003">Cell membrane</keyword>
<dbReference type="OrthoDB" id="9810259at2"/>
<evidence type="ECO:0000313" key="11">
    <source>
        <dbReference type="EMBL" id="ANW98929.1"/>
    </source>
</evidence>
<dbReference type="PANTHER" id="PTHR33695">
    <property type="entry name" value="LIPOPROTEIN SIGNAL PEPTIDASE"/>
    <property type="match status" value="1"/>
</dbReference>
<sequence length="167" mass="18963">MFWTILIAVLFALDQVTKAYVRDNLPLGVRNEVIPGFFYFTHVENTGAAFGILKNGRYFFIILTVIICGILIYVMIKNKQKLLRLAISFILAGAAGNWIDRVIRGKVTDFFDFYIFGYDYPVFNVADICINIGTFLLVFFVLFIYKEPKKENAAAEDLMAGAGEDDE</sequence>
<dbReference type="InterPro" id="IPR001872">
    <property type="entry name" value="Peptidase_A8"/>
</dbReference>
<evidence type="ECO:0000256" key="9">
    <source>
        <dbReference type="HAMAP-Rule" id="MF_00161"/>
    </source>
</evidence>
<dbReference type="Proteomes" id="UP000092971">
    <property type="component" value="Chromosome"/>
</dbReference>
<dbReference type="PRINTS" id="PR00781">
    <property type="entry name" value="LIPOSIGPTASE"/>
</dbReference>
<dbReference type="GO" id="GO:0006508">
    <property type="term" value="P:proteolysis"/>
    <property type="evidence" value="ECO:0007669"/>
    <property type="project" value="UniProtKB-KW"/>
</dbReference>
<dbReference type="GO" id="GO:0005886">
    <property type="term" value="C:plasma membrane"/>
    <property type="evidence" value="ECO:0007669"/>
    <property type="project" value="UniProtKB-SubCell"/>
</dbReference>
<comment type="catalytic activity">
    <reaction evidence="9">
        <text>Release of signal peptides from bacterial membrane prolipoproteins. Hydrolyzes -Xaa-Yaa-Zaa-|-(S,diacylglyceryl)Cys-, in which Xaa is hydrophobic (preferably Leu), and Yaa (Ala or Ser) and Zaa (Gly or Ala) have small, neutral side chains.</text>
        <dbReference type="EC" id="3.4.23.36"/>
    </reaction>
</comment>
<keyword evidence="6 9" id="KW-0378">Hydrolase</keyword>
<dbReference type="UniPathway" id="UPA00665"/>
<organism evidence="11 12">
    <name type="scientific">Thermoclostridium stercorarium subsp. thermolacticum DSM 2910</name>
    <dbReference type="NCBI Taxonomy" id="1121336"/>
    <lineage>
        <taxon>Bacteria</taxon>
        <taxon>Bacillati</taxon>
        <taxon>Bacillota</taxon>
        <taxon>Clostridia</taxon>
        <taxon>Eubacteriales</taxon>
        <taxon>Oscillospiraceae</taxon>
        <taxon>Thermoclostridium</taxon>
    </lineage>
</organism>
<evidence type="ECO:0000256" key="1">
    <source>
        <dbReference type="ARBA" id="ARBA00006139"/>
    </source>
</evidence>
<evidence type="ECO:0000256" key="10">
    <source>
        <dbReference type="RuleBase" id="RU004181"/>
    </source>
</evidence>
<dbReference type="EC" id="3.4.23.36" evidence="9"/>
<feature type="active site" evidence="9">
    <location>
        <position position="127"/>
    </location>
</feature>
<comment type="similarity">
    <text evidence="1 9 10">Belongs to the peptidase A8 family.</text>
</comment>
<keyword evidence="11" id="KW-0449">Lipoprotein</keyword>
<evidence type="ECO:0000256" key="7">
    <source>
        <dbReference type="ARBA" id="ARBA00022989"/>
    </source>
</evidence>
<accession>A0A1B1YDT7</accession>
<comment type="function">
    <text evidence="9">This protein specifically catalyzes the removal of signal peptides from prolipoproteins.</text>
</comment>
<evidence type="ECO:0000256" key="6">
    <source>
        <dbReference type="ARBA" id="ARBA00022801"/>
    </source>
</evidence>
<evidence type="ECO:0000256" key="2">
    <source>
        <dbReference type="ARBA" id="ARBA00022475"/>
    </source>
</evidence>
<feature type="transmembrane region" description="Helical" evidence="9">
    <location>
        <begin position="123"/>
        <end position="145"/>
    </location>
</feature>
<dbReference type="AlphaFoldDB" id="A0A1B1YDT7"/>
<dbReference type="HAMAP" id="MF_00161">
    <property type="entry name" value="LspA"/>
    <property type="match status" value="1"/>
</dbReference>
<feature type="transmembrane region" description="Helical" evidence="9">
    <location>
        <begin position="58"/>
        <end position="76"/>
    </location>
</feature>
<gene>
    <name evidence="9" type="primary">lspA</name>
    <name evidence="11" type="ORF">CSTERTH_07790</name>
</gene>
<reference evidence="11 12" key="1">
    <citation type="submission" date="2016-02" db="EMBL/GenBank/DDBJ databases">
        <title>Comparison of Clostridium stercorarium subspecies using comparative genomics and transcriptomics.</title>
        <authorList>
            <person name="Schellenberg J."/>
            <person name="Thallinger G."/>
            <person name="Levin D.B."/>
            <person name="Zhang X."/>
            <person name="Alvare G."/>
            <person name="Fristensky B."/>
            <person name="Sparling R."/>
        </authorList>
    </citation>
    <scope>NUCLEOTIDE SEQUENCE [LARGE SCALE GENOMIC DNA]</scope>
    <source>
        <strain evidence="11 12">DSM 2910</strain>
    </source>
</reference>
<dbReference type="GO" id="GO:0004190">
    <property type="term" value="F:aspartic-type endopeptidase activity"/>
    <property type="evidence" value="ECO:0007669"/>
    <property type="project" value="UniProtKB-UniRule"/>
</dbReference>
<keyword evidence="4 9" id="KW-0812">Transmembrane</keyword>
<evidence type="ECO:0000256" key="8">
    <source>
        <dbReference type="ARBA" id="ARBA00023136"/>
    </source>
</evidence>
<dbReference type="PANTHER" id="PTHR33695:SF1">
    <property type="entry name" value="LIPOPROTEIN SIGNAL PEPTIDASE"/>
    <property type="match status" value="1"/>
</dbReference>
<protein>
    <recommendedName>
        <fullName evidence="9">Lipoprotein signal peptidase</fullName>
        <ecNumber evidence="9">3.4.23.36</ecNumber>
    </recommendedName>
    <alternativeName>
        <fullName evidence="9">Prolipoprotein signal peptidase</fullName>
    </alternativeName>
    <alternativeName>
        <fullName evidence="9">Signal peptidase II</fullName>
        <shortName evidence="9">SPase II</shortName>
    </alternativeName>
</protein>